<comment type="cofactor">
    <cofactor evidence="1">
        <name>[4Fe-4S] cluster</name>
        <dbReference type="ChEBI" id="CHEBI:49883"/>
    </cofactor>
</comment>
<gene>
    <name evidence="10" type="primary">LOC113493431</name>
</gene>
<sequence>MAFFYLTPVKGELPAHLLDIIVVNRLSYLKTILNGEPPLYNEYLVEGSIYDNVGHFTLCILSILYANREFSQFFVNAELELFKRRLETLTAYELRSFSKKLLRNIKKTENVPTFIDSLQVLSQHLVLKDVAQHICASHNINCNFYSIRLNFRQCLSLVAKRQVELSNGFAIIPCGRWKQYMTILYRENIMRRMRHTDVTPLKSDPRIMELLHKVKTEITATKDKTNILLSKDVDVTSTYFPPCMLNLHQNLRRRHRLTHSQRFYYSLFLKDIGMPVEEALEFWKAEYSLHPNGHHACCHNWEKDEKKYMYGIRHMYGLEGGRKNYTSVNCQRIQSIDNCSEGGCPFKSFDSNKMVPLLKNCTEPILSQINELKQRRLYTNACMLFMKSCYSKSMDCDSFDINFTPVKYYNIATLGEKMEL</sequence>
<evidence type="ECO:0000259" key="8">
    <source>
        <dbReference type="Pfam" id="PF04104"/>
    </source>
</evidence>
<keyword evidence="4" id="KW-0235">DNA replication</keyword>
<keyword evidence="9" id="KW-1185">Reference proteome</keyword>
<dbReference type="Pfam" id="PF04104">
    <property type="entry name" value="DNA_primase_lrg"/>
    <property type="match status" value="1"/>
</dbReference>
<keyword evidence="7" id="KW-0411">Iron-sulfur</keyword>
<dbReference type="InterPro" id="IPR007238">
    <property type="entry name" value="DNA_primase_lsu_euk/arc"/>
</dbReference>
<dbReference type="Proteomes" id="UP000322000">
    <property type="component" value="Chromosome 4"/>
</dbReference>
<dbReference type="GO" id="GO:0006269">
    <property type="term" value="P:DNA replication, synthesis of primer"/>
    <property type="evidence" value="ECO:0007669"/>
    <property type="project" value="UniProtKB-KW"/>
</dbReference>
<dbReference type="Gene3D" id="1.20.930.80">
    <property type="match status" value="1"/>
</dbReference>
<dbReference type="KEGG" id="tnl:113493431"/>
<dbReference type="GO" id="GO:0046872">
    <property type="term" value="F:metal ion binding"/>
    <property type="evidence" value="ECO:0007669"/>
    <property type="project" value="UniProtKB-KW"/>
</dbReference>
<reference evidence="10" key="1">
    <citation type="submission" date="2025-08" db="UniProtKB">
        <authorList>
            <consortium name="RefSeq"/>
        </authorList>
    </citation>
    <scope>IDENTIFICATION</scope>
</reference>
<dbReference type="InterPro" id="IPR058560">
    <property type="entry name" value="DNA_primase_C"/>
</dbReference>
<evidence type="ECO:0000256" key="6">
    <source>
        <dbReference type="ARBA" id="ARBA00023004"/>
    </source>
</evidence>
<evidence type="ECO:0000256" key="2">
    <source>
        <dbReference type="ARBA" id="ARBA00022485"/>
    </source>
</evidence>
<dbReference type="PANTHER" id="PTHR10537">
    <property type="entry name" value="DNA PRIMASE LARGE SUBUNIT"/>
    <property type="match status" value="1"/>
</dbReference>
<name>A0A7E5VFZ5_TRINI</name>
<protein>
    <submittedName>
        <fullName evidence="10">DNA primase large subunit-like</fullName>
    </submittedName>
</protein>
<proteinExistence type="predicted"/>
<evidence type="ECO:0000256" key="4">
    <source>
        <dbReference type="ARBA" id="ARBA00022705"/>
    </source>
</evidence>
<dbReference type="GO" id="GO:0005658">
    <property type="term" value="C:alpha DNA polymerase:primase complex"/>
    <property type="evidence" value="ECO:0007669"/>
    <property type="project" value="TreeGrafter"/>
</dbReference>
<keyword evidence="2" id="KW-0004">4Fe-4S</keyword>
<feature type="domain" description="DNA primase large subunit C-terminal" evidence="8">
    <location>
        <begin position="235"/>
        <end position="409"/>
    </location>
</feature>
<organism evidence="9 10">
    <name type="scientific">Trichoplusia ni</name>
    <name type="common">Cabbage looper</name>
    <dbReference type="NCBI Taxonomy" id="7111"/>
    <lineage>
        <taxon>Eukaryota</taxon>
        <taxon>Metazoa</taxon>
        <taxon>Ecdysozoa</taxon>
        <taxon>Arthropoda</taxon>
        <taxon>Hexapoda</taxon>
        <taxon>Insecta</taxon>
        <taxon>Pterygota</taxon>
        <taxon>Neoptera</taxon>
        <taxon>Endopterygota</taxon>
        <taxon>Lepidoptera</taxon>
        <taxon>Glossata</taxon>
        <taxon>Ditrysia</taxon>
        <taxon>Noctuoidea</taxon>
        <taxon>Noctuidae</taxon>
        <taxon>Plusiinae</taxon>
        <taxon>Trichoplusia</taxon>
    </lineage>
</organism>
<dbReference type="GO" id="GO:0051539">
    <property type="term" value="F:4 iron, 4 sulfur cluster binding"/>
    <property type="evidence" value="ECO:0007669"/>
    <property type="project" value="UniProtKB-KW"/>
</dbReference>
<keyword evidence="5" id="KW-0479">Metal-binding</keyword>
<dbReference type="Pfam" id="PF26466">
    <property type="entry name" value="DNA_primase_lrg_N"/>
    <property type="match status" value="1"/>
</dbReference>
<keyword evidence="6" id="KW-0408">Iron</keyword>
<dbReference type="GeneID" id="113493431"/>
<evidence type="ECO:0000313" key="9">
    <source>
        <dbReference type="Proteomes" id="UP000322000"/>
    </source>
</evidence>
<accession>A0A7E5VFZ5</accession>
<dbReference type="InParanoid" id="A0A7E5VFZ5"/>
<dbReference type="RefSeq" id="XP_026727218.1">
    <property type="nucleotide sequence ID" value="XM_026871417.1"/>
</dbReference>
<evidence type="ECO:0000256" key="7">
    <source>
        <dbReference type="ARBA" id="ARBA00023014"/>
    </source>
</evidence>
<evidence type="ECO:0000256" key="1">
    <source>
        <dbReference type="ARBA" id="ARBA00001966"/>
    </source>
</evidence>
<dbReference type="GO" id="GO:0006270">
    <property type="term" value="P:DNA replication initiation"/>
    <property type="evidence" value="ECO:0007669"/>
    <property type="project" value="TreeGrafter"/>
</dbReference>
<dbReference type="PANTHER" id="PTHR10537:SF4">
    <property type="entry name" value="DNA PRIMASE LARGE SUBUNIT"/>
    <property type="match status" value="1"/>
</dbReference>
<dbReference type="AlphaFoldDB" id="A0A7E5VFZ5"/>
<evidence type="ECO:0000313" key="10">
    <source>
        <dbReference type="RefSeq" id="XP_026727218.1"/>
    </source>
</evidence>
<evidence type="ECO:0000256" key="3">
    <source>
        <dbReference type="ARBA" id="ARBA00022515"/>
    </source>
</evidence>
<evidence type="ECO:0000256" key="5">
    <source>
        <dbReference type="ARBA" id="ARBA00022723"/>
    </source>
</evidence>
<dbReference type="OrthoDB" id="421393at2759"/>
<keyword evidence="3" id="KW-0639">Primosome</keyword>